<dbReference type="InterPro" id="IPR051019">
    <property type="entry name" value="VLCFA-Steroid_DH"/>
</dbReference>
<dbReference type="PANTHER" id="PTHR43899:SF13">
    <property type="entry name" value="RH59310P"/>
    <property type="match status" value="1"/>
</dbReference>
<proteinExistence type="inferred from homology"/>
<reference evidence="3 4" key="1">
    <citation type="submission" date="2015-09" db="EMBL/GenBank/DDBJ databases">
        <authorList>
            <consortium name="Pathogen Informatics"/>
        </authorList>
    </citation>
    <scope>NUCLEOTIDE SEQUENCE [LARGE SCALE GENOMIC DNA]</scope>
    <source>
        <strain evidence="3 4">2789STDY5834889</strain>
    </source>
</reference>
<dbReference type="SMR" id="A0A174YA55"/>
<dbReference type="InterPro" id="IPR002347">
    <property type="entry name" value="SDR_fam"/>
</dbReference>
<dbReference type="RefSeq" id="WP_015528793.1">
    <property type="nucleotide sequence ID" value="NZ_CABJEY010000004.1"/>
</dbReference>
<evidence type="ECO:0000256" key="2">
    <source>
        <dbReference type="ARBA" id="ARBA00023002"/>
    </source>
</evidence>
<comment type="similarity">
    <text evidence="1">Belongs to the short-chain dehydrogenases/reductases (SDR) family.</text>
</comment>
<dbReference type="Proteomes" id="UP000078383">
    <property type="component" value="Unassembled WGS sequence"/>
</dbReference>
<dbReference type="GO" id="GO:0004316">
    <property type="term" value="F:3-oxoacyl-[acyl-carrier-protein] reductase (NADPH) activity"/>
    <property type="evidence" value="ECO:0007669"/>
    <property type="project" value="UniProtKB-EC"/>
</dbReference>
<evidence type="ECO:0000256" key="1">
    <source>
        <dbReference type="ARBA" id="ARBA00006484"/>
    </source>
</evidence>
<evidence type="ECO:0000313" key="4">
    <source>
        <dbReference type="Proteomes" id="UP000078383"/>
    </source>
</evidence>
<dbReference type="Gene3D" id="3.40.50.720">
    <property type="entry name" value="NAD(P)-binding Rossmann-like Domain"/>
    <property type="match status" value="1"/>
</dbReference>
<accession>A0A174YA55</accession>
<dbReference type="PANTHER" id="PTHR43899">
    <property type="entry name" value="RH59310P"/>
    <property type="match status" value="1"/>
</dbReference>
<name>A0A174YA55_9FIRM</name>
<evidence type="ECO:0000313" key="3">
    <source>
        <dbReference type="EMBL" id="CUQ80852.1"/>
    </source>
</evidence>
<keyword evidence="2 3" id="KW-0560">Oxidoreductase</keyword>
<dbReference type="SUPFAM" id="SSF51735">
    <property type="entry name" value="NAD(P)-binding Rossmann-fold domains"/>
    <property type="match status" value="1"/>
</dbReference>
<protein>
    <submittedName>
        <fullName evidence="3">3-oxoacyl-[acyl-carrier-protein] reductase FabG</fullName>
        <ecNumber evidence="3">1.1.1.100</ecNumber>
    </submittedName>
</protein>
<dbReference type="PRINTS" id="PR00081">
    <property type="entry name" value="GDHRDH"/>
</dbReference>
<dbReference type="EMBL" id="CZBX01000001">
    <property type="protein sequence ID" value="CUQ80852.1"/>
    <property type="molecule type" value="Genomic_DNA"/>
</dbReference>
<organism evidence="3 4">
    <name type="scientific">[Ruminococcus] torques</name>
    <dbReference type="NCBI Taxonomy" id="33039"/>
    <lineage>
        <taxon>Bacteria</taxon>
        <taxon>Bacillati</taxon>
        <taxon>Bacillota</taxon>
        <taxon>Clostridia</taxon>
        <taxon>Lachnospirales</taxon>
        <taxon>Lachnospiraceae</taxon>
        <taxon>Mediterraneibacter</taxon>
    </lineage>
</organism>
<dbReference type="Pfam" id="PF00106">
    <property type="entry name" value="adh_short"/>
    <property type="match status" value="1"/>
</dbReference>
<dbReference type="AlphaFoldDB" id="A0A174YA55"/>
<dbReference type="OrthoDB" id="9808814at2"/>
<gene>
    <name evidence="3" type="primary">fabG_1</name>
    <name evidence="3" type="ORF">ERS852502_00142</name>
</gene>
<dbReference type="InterPro" id="IPR036291">
    <property type="entry name" value="NAD(P)-bd_dom_sf"/>
</dbReference>
<dbReference type="EC" id="1.1.1.100" evidence="3"/>
<sequence>MNLREKYGEWGIILGATEGVGKAFAEKIASEGMSVVLVGRREEKLQELGKSISETYGVDHMVIRADFAQSDCTDKIFEATKDLDMGFMSYVACFHTFGKLQDTPWEKHEQMINVNVMTFLKCFYHYMGIFAKQDRGAVINVSSLTAISSSPYNAQYGAGKSYIKKLTEAVAAECESTNVDVEVITLGTTITPSLLSNLPGGPAGEAVMKTAMTPEACVEEAFDNLGKSLSVIAGEHNKANVHNWQANKTDDEYIRYMGSFYSNN</sequence>